<feature type="compositionally biased region" description="Polar residues" evidence="1">
    <location>
        <begin position="451"/>
        <end position="460"/>
    </location>
</feature>
<reference evidence="4" key="3">
    <citation type="submission" date="2018-08" db="UniProtKB">
        <authorList>
            <consortium name="EnsemblPlants"/>
        </authorList>
    </citation>
    <scope>IDENTIFICATION</scope>
    <source>
        <strain evidence="4">cv. Bd21</strain>
    </source>
</reference>
<sequence length="460" mass="48335">MLHHSNSRHQRNRGSRIKTLVQVILLVGVAVWLVYQVKHSYDKKSEYFNDTEDQLAHDDRSMFQGRKERVGSYGDGNVEKTVEDTDVRSKPEEVKSGETVFDKDNSDSHEDDARNLDRPEAEERQTSGADGNAEAHSGDEDTTTGHSAASKHDDESNSSDSESEVYSTGDDVPQNNNAQEEIAAEANGTSHEEVAQSDGSTNGDQINASSNGSDGQQAEKKEATEFQADSESLSDGAKAGASDEHASETLPDETGNIPSVHNENPQNGASENQGDAASVTSDPYEHSNGDTVHIEIGSEHEGATTSSGTASGDAEKGNSVESNPSDSISVEEKAGVASGGDEKGLHMGTSNEASSTKEANSEEGVAVVTEVSIDPAANMQTENSQGASAAEVANGSSEEMKPVENQTNGATKSSTNGEQNDIKIEINISTNDDHQGGDGSSGSNSLNGSGPEQTGKSETQ</sequence>
<feature type="compositionally biased region" description="Basic and acidic residues" evidence="1">
    <location>
        <begin position="60"/>
        <end position="70"/>
    </location>
</feature>
<keyword evidence="2" id="KW-1133">Transmembrane helix</keyword>
<organism evidence="3">
    <name type="scientific">Brachypodium distachyon</name>
    <name type="common">Purple false brome</name>
    <name type="synonym">Trachynia distachya</name>
    <dbReference type="NCBI Taxonomy" id="15368"/>
    <lineage>
        <taxon>Eukaryota</taxon>
        <taxon>Viridiplantae</taxon>
        <taxon>Streptophyta</taxon>
        <taxon>Embryophyta</taxon>
        <taxon>Tracheophyta</taxon>
        <taxon>Spermatophyta</taxon>
        <taxon>Magnoliopsida</taxon>
        <taxon>Liliopsida</taxon>
        <taxon>Poales</taxon>
        <taxon>Poaceae</taxon>
        <taxon>BOP clade</taxon>
        <taxon>Pooideae</taxon>
        <taxon>Stipodae</taxon>
        <taxon>Brachypodieae</taxon>
        <taxon>Brachypodium</taxon>
    </lineage>
</organism>
<name>I1GY26_BRADI</name>
<protein>
    <submittedName>
        <fullName evidence="3 4">Uncharacterized protein</fullName>
    </submittedName>
</protein>
<dbReference type="eggNOG" id="ENOG502SFND">
    <property type="taxonomic scope" value="Eukaryota"/>
</dbReference>
<feature type="compositionally biased region" description="Polar residues" evidence="1">
    <location>
        <begin position="378"/>
        <end position="387"/>
    </location>
</feature>
<dbReference type="Gramene" id="KQK18021">
    <property type="protein sequence ID" value="KQK18021"/>
    <property type="gene ID" value="BRADI_1g38080v3"/>
</dbReference>
<evidence type="ECO:0000313" key="5">
    <source>
        <dbReference type="Proteomes" id="UP000008810"/>
    </source>
</evidence>
<accession>I1GY26</accession>
<feature type="compositionally biased region" description="Polar residues" evidence="1">
    <location>
        <begin position="348"/>
        <end position="358"/>
    </location>
</feature>
<dbReference type="Gramene" id="PNT75808">
    <property type="protein sequence ID" value="PNT75808"/>
    <property type="gene ID" value="BRADI_1g38080v3"/>
</dbReference>
<dbReference type="STRING" id="15368.I1GY26"/>
<evidence type="ECO:0000313" key="4">
    <source>
        <dbReference type="EnsemblPlants" id="KQK18021"/>
    </source>
</evidence>
<dbReference type="HOGENOM" id="CLU_054283_0_0_1"/>
<proteinExistence type="predicted"/>
<feature type="compositionally biased region" description="Polar residues" evidence="1">
    <location>
        <begin position="197"/>
        <end position="216"/>
    </location>
</feature>
<gene>
    <name evidence="4" type="primary">LOC100821585</name>
    <name evidence="3" type="ORF">BRADI_1g38080v3</name>
</gene>
<dbReference type="EnsemblPlants" id="PNT75808">
    <property type="protein sequence ID" value="PNT75808"/>
    <property type="gene ID" value="BRADI_1g38080v3"/>
</dbReference>
<dbReference type="RefSeq" id="XP_003563767.1">
    <property type="nucleotide sequence ID" value="XM_003563719.4"/>
</dbReference>
<keyword evidence="2" id="KW-0472">Membrane</keyword>
<dbReference type="Gramene" id="PNT75809">
    <property type="protein sequence ID" value="PNT75809"/>
    <property type="gene ID" value="BRADI_1g38080v3"/>
</dbReference>
<keyword evidence="5" id="KW-1185">Reference proteome</keyword>
<feature type="compositionally biased region" description="Polar residues" evidence="1">
    <location>
        <begin position="404"/>
        <end position="419"/>
    </location>
</feature>
<feature type="compositionally biased region" description="Polar residues" evidence="1">
    <location>
        <begin position="319"/>
        <end position="328"/>
    </location>
</feature>
<reference evidence="3" key="2">
    <citation type="submission" date="2017-06" db="EMBL/GenBank/DDBJ databases">
        <title>WGS assembly of Brachypodium distachyon.</title>
        <authorList>
            <consortium name="The International Brachypodium Initiative"/>
            <person name="Lucas S."/>
            <person name="Harmon-Smith M."/>
            <person name="Lail K."/>
            <person name="Tice H."/>
            <person name="Grimwood J."/>
            <person name="Bruce D."/>
            <person name="Barry K."/>
            <person name="Shu S."/>
            <person name="Lindquist E."/>
            <person name="Wang M."/>
            <person name="Pitluck S."/>
            <person name="Vogel J.P."/>
            <person name="Garvin D.F."/>
            <person name="Mockler T.C."/>
            <person name="Schmutz J."/>
            <person name="Rokhsar D."/>
            <person name="Bevan M.W."/>
        </authorList>
    </citation>
    <scope>NUCLEOTIDE SEQUENCE</scope>
    <source>
        <strain evidence="3">Bd21</strain>
    </source>
</reference>
<dbReference type="Proteomes" id="UP000008810">
    <property type="component" value="Chromosome 1"/>
</dbReference>
<feature type="region of interest" description="Disordered" evidence="1">
    <location>
        <begin position="60"/>
        <end position="460"/>
    </location>
</feature>
<feature type="compositionally biased region" description="Low complexity" evidence="1">
    <location>
        <begin position="174"/>
        <end position="187"/>
    </location>
</feature>
<keyword evidence="2" id="KW-0812">Transmembrane</keyword>
<dbReference type="KEGG" id="bdi:100821585"/>
<feature type="compositionally biased region" description="Low complexity" evidence="1">
    <location>
        <begin position="441"/>
        <end position="450"/>
    </location>
</feature>
<dbReference type="OMA" id="EQVDIKM"/>
<dbReference type="GeneID" id="100821585"/>
<dbReference type="AlphaFoldDB" id="I1GY26"/>
<feature type="compositionally biased region" description="Basic and acidic residues" evidence="1">
    <location>
        <begin position="77"/>
        <end position="125"/>
    </location>
</feature>
<dbReference type="EMBL" id="CM000880">
    <property type="protein sequence ID" value="PNT75808.1"/>
    <property type="molecule type" value="Genomic_DNA"/>
</dbReference>
<dbReference type="EnsemblPlants" id="KQK18021">
    <property type="protein sequence ID" value="KQK18021"/>
    <property type="gene ID" value="BRADI_1g38080v3"/>
</dbReference>
<dbReference type="PANTHER" id="PTHR33700:SF3">
    <property type="entry name" value="OS06G0554300 PROTEIN"/>
    <property type="match status" value="1"/>
</dbReference>
<evidence type="ECO:0000256" key="1">
    <source>
        <dbReference type="SAM" id="MobiDB-lite"/>
    </source>
</evidence>
<feature type="compositionally biased region" description="Polar residues" evidence="1">
    <location>
        <begin position="256"/>
        <end position="281"/>
    </location>
</feature>
<dbReference type="EMBL" id="CM000880">
    <property type="protein sequence ID" value="KQK18021.1"/>
    <property type="molecule type" value="Genomic_DNA"/>
</dbReference>
<feature type="compositionally biased region" description="Basic and acidic residues" evidence="1">
    <location>
        <begin position="330"/>
        <end position="345"/>
    </location>
</feature>
<feature type="transmembrane region" description="Helical" evidence="2">
    <location>
        <begin position="20"/>
        <end position="37"/>
    </location>
</feature>
<reference evidence="3 4" key="1">
    <citation type="journal article" date="2010" name="Nature">
        <title>Genome sequencing and analysis of the model grass Brachypodium distachyon.</title>
        <authorList>
            <consortium name="International Brachypodium Initiative"/>
        </authorList>
    </citation>
    <scope>NUCLEOTIDE SEQUENCE [LARGE SCALE GENOMIC DNA]</scope>
    <source>
        <strain evidence="3">Bd21</strain>
        <strain evidence="4">cv. Bd21</strain>
    </source>
</reference>
<dbReference type="PANTHER" id="PTHR33700">
    <property type="entry name" value="MYB-LIKE PROTEIN X"/>
    <property type="match status" value="1"/>
</dbReference>
<dbReference type="OrthoDB" id="775386at2759"/>
<evidence type="ECO:0000256" key="2">
    <source>
        <dbReference type="SAM" id="Phobius"/>
    </source>
</evidence>
<feature type="compositionally biased region" description="Basic and acidic residues" evidence="1">
    <location>
        <begin position="283"/>
        <end position="302"/>
    </location>
</feature>
<dbReference type="EMBL" id="CM000880">
    <property type="protein sequence ID" value="PNT75809.1"/>
    <property type="molecule type" value="Genomic_DNA"/>
</dbReference>
<evidence type="ECO:0000313" key="3">
    <source>
        <dbReference type="EMBL" id="KQK18021.1"/>
    </source>
</evidence>
<dbReference type="EnsemblPlants" id="PNT75809">
    <property type="protein sequence ID" value="PNT75809"/>
    <property type="gene ID" value="BRADI_1g38080v3"/>
</dbReference>